<evidence type="ECO:0000313" key="3">
    <source>
        <dbReference type="Proteomes" id="UP001642464"/>
    </source>
</evidence>
<feature type="transmembrane region" description="Helical" evidence="1">
    <location>
        <begin position="70"/>
        <end position="95"/>
    </location>
</feature>
<keyword evidence="3" id="KW-1185">Reference proteome</keyword>
<accession>A0ABP0S1J3</accession>
<reference evidence="2 3" key="1">
    <citation type="submission" date="2024-02" db="EMBL/GenBank/DDBJ databases">
        <authorList>
            <person name="Chen Y."/>
            <person name="Shah S."/>
            <person name="Dougan E. K."/>
            <person name="Thang M."/>
            <person name="Chan C."/>
        </authorList>
    </citation>
    <scope>NUCLEOTIDE SEQUENCE [LARGE SCALE GENOMIC DNA]</scope>
</reference>
<name>A0ABP0S1J3_9DINO</name>
<gene>
    <name evidence="2" type="ORF">SCF082_LOCUS49472</name>
</gene>
<keyword evidence="1" id="KW-0472">Membrane</keyword>
<comment type="caution">
    <text evidence="2">The sequence shown here is derived from an EMBL/GenBank/DDBJ whole genome shotgun (WGS) entry which is preliminary data.</text>
</comment>
<dbReference type="EMBL" id="CAXAMM010042684">
    <property type="protein sequence ID" value="CAK9106213.1"/>
    <property type="molecule type" value="Genomic_DNA"/>
</dbReference>
<keyword evidence="1" id="KW-1133">Transmembrane helix</keyword>
<organism evidence="2 3">
    <name type="scientific">Durusdinium trenchii</name>
    <dbReference type="NCBI Taxonomy" id="1381693"/>
    <lineage>
        <taxon>Eukaryota</taxon>
        <taxon>Sar</taxon>
        <taxon>Alveolata</taxon>
        <taxon>Dinophyceae</taxon>
        <taxon>Suessiales</taxon>
        <taxon>Symbiodiniaceae</taxon>
        <taxon>Durusdinium</taxon>
    </lineage>
</organism>
<evidence type="ECO:0000313" key="2">
    <source>
        <dbReference type="EMBL" id="CAK9106213.1"/>
    </source>
</evidence>
<evidence type="ECO:0000256" key="1">
    <source>
        <dbReference type="SAM" id="Phobius"/>
    </source>
</evidence>
<sequence length="468" mass="52268">MRSNLFRAEVDGIRRRRFLPTLPGSSDLECAAGWQKLLQAAGSFFETDAQNNEDPLVETVRQQPVAALRFIRMMLLSSSLGSLVVCAVCWAFLYLQWSVCCSCQRPLRWWLLLYATLQQLQLPVRFVTLYRLGLRLQLHEADGERLQVEVSRFTSSMAWRWSKNISLFTYGWFVLGIVWVLNSDYESCREAHRITIAVIGQAFLRAVGAMLCFRLCMQAQPADSPKVEAARADEIASLPVVAFRSEMAKEHVPHATDVTRPCVRCAFRTTWRAKPCAGYRVGIFSIDVVRMSGCIEAAAVRCVSKVFATSDCSSFRETSGSIDDHCGWVQYRPCISTTSGQLVIRPLGVFGASLDPHKPGKVLYPMPGVEFVCACGQEFALDSVRIQPSKAQLFGHHEKNACFSALVFNASPKPVPCQAQGWCIARQSQEKAQCFGRPRTTGPRFPDQVTSANGCVHRSELQHPVRLG</sequence>
<protein>
    <submittedName>
        <fullName evidence="2">Uncharacterized protein</fullName>
    </submittedName>
</protein>
<proteinExistence type="predicted"/>
<dbReference type="Proteomes" id="UP001642464">
    <property type="component" value="Unassembled WGS sequence"/>
</dbReference>
<keyword evidence="1" id="KW-0812">Transmembrane</keyword>